<evidence type="ECO:0000256" key="2">
    <source>
        <dbReference type="ARBA" id="ARBA00022523"/>
    </source>
</evidence>
<feature type="region of interest" description="Disordered" evidence="6">
    <location>
        <begin position="104"/>
        <end position="128"/>
    </location>
</feature>
<dbReference type="PANTHER" id="PTHR31279">
    <property type="entry name" value="PROTEIN EXORDIUM-LIKE 5"/>
    <property type="match status" value="1"/>
</dbReference>
<proteinExistence type="inferred from homology"/>
<evidence type="ECO:0000256" key="4">
    <source>
        <dbReference type="ARBA" id="ARBA00022729"/>
    </source>
</evidence>
<organism evidence="7 8">
    <name type="scientific">Vitis vinifera</name>
    <name type="common">Grape</name>
    <dbReference type="NCBI Taxonomy" id="29760"/>
    <lineage>
        <taxon>Eukaryota</taxon>
        <taxon>Viridiplantae</taxon>
        <taxon>Streptophyta</taxon>
        <taxon>Embryophyta</taxon>
        <taxon>Tracheophyta</taxon>
        <taxon>Spermatophyta</taxon>
        <taxon>Magnoliopsida</taxon>
        <taxon>eudicotyledons</taxon>
        <taxon>Gunneridae</taxon>
        <taxon>Pentapetalae</taxon>
        <taxon>rosids</taxon>
        <taxon>Vitales</taxon>
        <taxon>Vitaceae</taxon>
        <taxon>Viteae</taxon>
        <taxon>Vitis</taxon>
    </lineage>
</organism>
<sequence length="317" mass="34249">MMERSVWEKEGGFAQRNQTENESKVTITAQTFSFTLMNHHVIQNLTAWQPSISMPTQPRPSTCHPLKWTPLLLTAVWVSPVSVLFAGIVRRARHGLYEEALGSGRGAAVPDEVPQRSSSQGQAAHRRRLLSRRGGKLLRSTMAAPAPSWWGSSHYPSHGEGRRRGWVLHEPVRHPRMDPLREGSIGVRVGRELGDPVPGSMRVAVPPADVRPQTPPLVAPNGDVGVDGMVINLATLLANTVTNPFNGGYFQGPPTAPLEAVSACTGVFGSGAYPGYPGRLLVEKSSGASYNAQGVNGRRYLVPAMWDPETSACATLV</sequence>
<dbReference type="PANTHER" id="PTHR31279:SF3">
    <property type="entry name" value="PROTEIN EXORDIUM-LIKE 2"/>
    <property type="match status" value="1"/>
</dbReference>
<evidence type="ECO:0000313" key="8">
    <source>
        <dbReference type="Proteomes" id="UP000288805"/>
    </source>
</evidence>
<dbReference type="Pfam" id="PF04674">
    <property type="entry name" value="Phi_1"/>
    <property type="match status" value="1"/>
</dbReference>
<dbReference type="GO" id="GO:0048046">
    <property type="term" value="C:apoplast"/>
    <property type="evidence" value="ECO:0007669"/>
    <property type="project" value="UniProtKB-SubCell"/>
</dbReference>
<keyword evidence="4" id="KW-0732">Signal</keyword>
<comment type="caution">
    <text evidence="7">The sequence shown here is derived from an EMBL/GenBank/DDBJ whole genome shotgun (WGS) entry which is preliminary data.</text>
</comment>
<dbReference type="AlphaFoldDB" id="A0A438CKI9"/>
<keyword evidence="3" id="KW-0964">Secreted</keyword>
<evidence type="ECO:0000256" key="1">
    <source>
        <dbReference type="ARBA" id="ARBA00004271"/>
    </source>
</evidence>
<accession>A0A438CKI9</accession>
<evidence type="ECO:0000313" key="7">
    <source>
        <dbReference type="EMBL" id="RVW23736.1"/>
    </source>
</evidence>
<evidence type="ECO:0000256" key="6">
    <source>
        <dbReference type="SAM" id="MobiDB-lite"/>
    </source>
</evidence>
<dbReference type="InterPro" id="IPR006766">
    <property type="entry name" value="EXORDIUM-like"/>
</dbReference>
<name>A0A438CKI9_VITVI</name>
<comment type="similarity">
    <text evidence="5">Belongs to the EXORDIUM family.</text>
</comment>
<protein>
    <submittedName>
        <fullName evidence="7">Protein EXORDIUM-like 2</fullName>
    </submittedName>
</protein>
<evidence type="ECO:0000256" key="5">
    <source>
        <dbReference type="ARBA" id="ARBA00023591"/>
    </source>
</evidence>
<dbReference type="EMBL" id="QGNW01002188">
    <property type="protein sequence ID" value="RVW23736.1"/>
    <property type="molecule type" value="Genomic_DNA"/>
</dbReference>
<gene>
    <name evidence="7" type="primary">EXL2_1</name>
    <name evidence="7" type="ORF">CK203_100811</name>
</gene>
<feature type="compositionally biased region" description="Basic and acidic residues" evidence="6">
    <location>
        <begin position="1"/>
        <end position="11"/>
    </location>
</feature>
<dbReference type="Proteomes" id="UP000288805">
    <property type="component" value="Unassembled WGS sequence"/>
</dbReference>
<comment type="subcellular location">
    <subcellularLocation>
        <location evidence="1">Secreted</location>
        <location evidence="1">Extracellular space</location>
        <location evidence="1">Apoplast</location>
    </subcellularLocation>
</comment>
<keyword evidence="2" id="KW-0052">Apoplast</keyword>
<feature type="region of interest" description="Disordered" evidence="6">
    <location>
        <begin position="1"/>
        <end position="22"/>
    </location>
</feature>
<reference evidence="7 8" key="1">
    <citation type="journal article" date="2018" name="PLoS Genet.">
        <title>Population sequencing reveals clonal diversity and ancestral inbreeding in the grapevine cultivar Chardonnay.</title>
        <authorList>
            <person name="Roach M.J."/>
            <person name="Johnson D.L."/>
            <person name="Bohlmann J."/>
            <person name="van Vuuren H.J."/>
            <person name="Jones S.J."/>
            <person name="Pretorius I.S."/>
            <person name="Schmidt S.A."/>
            <person name="Borneman A.R."/>
        </authorList>
    </citation>
    <scope>NUCLEOTIDE SEQUENCE [LARGE SCALE GENOMIC DNA]</scope>
    <source>
        <strain evidence="8">cv. Chardonnay</strain>
        <tissue evidence="7">Leaf</tissue>
    </source>
</reference>
<evidence type="ECO:0000256" key="3">
    <source>
        <dbReference type="ARBA" id="ARBA00022525"/>
    </source>
</evidence>